<proteinExistence type="predicted"/>
<keyword evidence="2" id="KW-1185">Reference proteome</keyword>
<sequence>MAYKNQNGDMPNAHIAPAFLCGAMCFTVNSCRSNKV</sequence>
<evidence type="ECO:0000313" key="2">
    <source>
        <dbReference type="Proteomes" id="UP000198670"/>
    </source>
</evidence>
<dbReference type="AlphaFoldDB" id="A0A1I3URH3"/>
<dbReference type="Proteomes" id="UP000198670">
    <property type="component" value="Unassembled WGS sequence"/>
</dbReference>
<evidence type="ECO:0000313" key="1">
    <source>
        <dbReference type="EMBL" id="SFJ85343.1"/>
    </source>
</evidence>
<gene>
    <name evidence="1" type="ORF">SAMN05444682_11522</name>
</gene>
<accession>A0A1I3URH3</accession>
<dbReference type="EMBL" id="FOQO01000015">
    <property type="protein sequence ID" value="SFJ85343.1"/>
    <property type="molecule type" value="Genomic_DNA"/>
</dbReference>
<protein>
    <submittedName>
        <fullName evidence="1">Uncharacterized protein</fullName>
    </submittedName>
</protein>
<organism evidence="1 2">
    <name type="scientific">Parapedobacter indicus</name>
    <dbReference type="NCBI Taxonomy" id="1477437"/>
    <lineage>
        <taxon>Bacteria</taxon>
        <taxon>Pseudomonadati</taxon>
        <taxon>Bacteroidota</taxon>
        <taxon>Sphingobacteriia</taxon>
        <taxon>Sphingobacteriales</taxon>
        <taxon>Sphingobacteriaceae</taxon>
        <taxon>Parapedobacter</taxon>
    </lineage>
</organism>
<name>A0A1I3URH3_9SPHI</name>
<reference evidence="1 2" key="1">
    <citation type="submission" date="2016-10" db="EMBL/GenBank/DDBJ databases">
        <authorList>
            <person name="de Groot N.N."/>
        </authorList>
    </citation>
    <scope>NUCLEOTIDE SEQUENCE [LARGE SCALE GENOMIC DNA]</scope>
    <source>
        <strain evidence="1 2">RK1</strain>
    </source>
</reference>